<dbReference type="InterPro" id="IPR043134">
    <property type="entry name" value="GTP-CH-I_N"/>
</dbReference>
<proteinExistence type="inferred from homology"/>
<keyword evidence="6" id="KW-0479">Metal-binding</keyword>
<dbReference type="Proteomes" id="UP000886881">
    <property type="component" value="Unassembled WGS sequence"/>
</dbReference>
<dbReference type="Gene3D" id="1.10.286.10">
    <property type="match status" value="1"/>
</dbReference>
<dbReference type="PROSITE" id="PS00860">
    <property type="entry name" value="GTP_CYCLOHYDROL_1_2"/>
    <property type="match status" value="1"/>
</dbReference>
<dbReference type="InterPro" id="IPR018234">
    <property type="entry name" value="GTP_CycHdrlase_I_CS"/>
</dbReference>
<evidence type="ECO:0000256" key="2">
    <source>
        <dbReference type="ARBA" id="ARBA00005080"/>
    </source>
</evidence>
<evidence type="ECO:0000313" key="9">
    <source>
        <dbReference type="Proteomes" id="UP000886881"/>
    </source>
</evidence>
<dbReference type="SUPFAM" id="SSF55620">
    <property type="entry name" value="Tetrahydrobiopterin biosynthesis enzymes-like"/>
    <property type="match status" value="1"/>
</dbReference>
<feature type="domain" description="GTP cyclohydrolase I" evidence="7">
    <location>
        <begin position="8"/>
        <end position="190"/>
    </location>
</feature>
<evidence type="ECO:0000313" key="8">
    <source>
        <dbReference type="EMBL" id="HIT46382.1"/>
    </source>
</evidence>
<dbReference type="GO" id="GO:0046654">
    <property type="term" value="P:tetrahydrofolate biosynthetic process"/>
    <property type="evidence" value="ECO:0007669"/>
    <property type="project" value="UniProtKB-UniRule"/>
</dbReference>
<dbReference type="InterPro" id="IPR001474">
    <property type="entry name" value="GTP_CycHdrlase_I"/>
</dbReference>
<gene>
    <name evidence="6" type="primary">folE</name>
    <name evidence="8" type="ORF">IAC35_00825</name>
</gene>
<protein>
    <recommendedName>
        <fullName evidence="6">GTP cyclohydrolase 1</fullName>
        <ecNumber evidence="6">3.5.4.16</ecNumber>
    </recommendedName>
    <alternativeName>
        <fullName evidence="6">GTP cyclohydrolase I</fullName>
        <shortName evidence="6">GTP-CH-I</shortName>
    </alternativeName>
</protein>
<keyword evidence="6" id="KW-0862">Zinc</keyword>
<name>A0A9D1GNM9_9BACT</name>
<accession>A0A9D1GNM9</accession>
<dbReference type="AlphaFoldDB" id="A0A9D1GNM9"/>
<reference evidence="8" key="2">
    <citation type="journal article" date="2021" name="PeerJ">
        <title>Extensive microbial diversity within the chicken gut microbiome revealed by metagenomics and culture.</title>
        <authorList>
            <person name="Gilroy R."/>
            <person name="Ravi A."/>
            <person name="Getino M."/>
            <person name="Pursley I."/>
            <person name="Horton D.L."/>
            <person name="Alikhan N.F."/>
            <person name="Baker D."/>
            <person name="Gharbi K."/>
            <person name="Hall N."/>
            <person name="Watson M."/>
            <person name="Adriaenssens E.M."/>
            <person name="Foster-Nyarko E."/>
            <person name="Jarju S."/>
            <person name="Secka A."/>
            <person name="Antonio M."/>
            <person name="Oren A."/>
            <person name="Chaudhuri R.R."/>
            <person name="La Ragione R."/>
            <person name="Hildebrand F."/>
            <person name="Pallen M.J."/>
        </authorList>
    </citation>
    <scope>NUCLEOTIDE SEQUENCE</scope>
    <source>
        <strain evidence="8">ChiHecec2B26-709</strain>
    </source>
</reference>
<dbReference type="GO" id="GO:0005525">
    <property type="term" value="F:GTP binding"/>
    <property type="evidence" value="ECO:0007669"/>
    <property type="project" value="UniProtKB-KW"/>
</dbReference>
<feature type="binding site" evidence="6">
    <location>
        <position position="156"/>
    </location>
    <ligand>
        <name>Zn(2+)</name>
        <dbReference type="ChEBI" id="CHEBI:29105"/>
    </ligand>
</feature>
<dbReference type="HAMAP" id="MF_00223">
    <property type="entry name" value="FolE"/>
    <property type="match status" value="1"/>
</dbReference>
<comment type="pathway">
    <text evidence="2 6">Cofactor biosynthesis; 7,8-dihydroneopterin triphosphate biosynthesis; 7,8-dihydroneopterin triphosphate from GTP: step 1/1.</text>
</comment>
<dbReference type="PANTHER" id="PTHR11109">
    <property type="entry name" value="GTP CYCLOHYDROLASE I"/>
    <property type="match status" value="1"/>
</dbReference>
<feature type="binding site" evidence="6">
    <location>
        <position position="82"/>
    </location>
    <ligand>
        <name>Zn(2+)</name>
        <dbReference type="ChEBI" id="CHEBI:29105"/>
    </ligand>
</feature>
<dbReference type="EMBL" id="DVLC01000015">
    <property type="protein sequence ID" value="HIT46382.1"/>
    <property type="molecule type" value="Genomic_DNA"/>
</dbReference>
<dbReference type="EC" id="3.5.4.16" evidence="6"/>
<dbReference type="InterPro" id="IPR020602">
    <property type="entry name" value="GTP_CycHdrlase_I_dom"/>
</dbReference>
<organism evidence="8 9">
    <name type="scientific">Candidatus Cryptobacteroides merdipullorum</name>
    <dbReference type="NCBI Taxonomy" id="2840771"/>
    <lineage>
        <taxon>Bacteria</taxon>
        <taxon>Pseudomonadati</taxon>
        <taxon>Bacteroidota</taxon>
        <taxon>Bacteroidia</taxon>
        <taxon>Bacteroidales</taxon>
        <taxon>Candidatus Cryptobacteroides</taxon>
    </lineage>
</organism>
<comment type="caution">
    <text evidence="8">The sequence shown here is derived from an EMBL/GenBank/DDBJ whole genome shotgun (WGS) entry which is preliminary data.</text>
</comment>
<comment type="subunit">
    <text evidence="6">Homopolymer.</text>
</comment>
<comment type="similarity">
    <text evidence="3 6">Belongs to the GTP cyclohydrolase I family.</text>
</comment>
<dbReference type="GO" id="GO:0006729">
    <property type="term" value="P:tetrahydrobiopterin biosynthetic process"/>
    <property type="evidence" value="ECO:0007669"/>
    <property type="project" value="TreeGrafter"/>
</dbReference>
<evidence type="ECO:0000256" key="4">
    <source>
        <dbReference type="ARBA" id="ARBA00022563"/>
    </source>
</evidence>
<comment type="catalytic activity">
    <reaction evidence="1 6">
        <text>GTP + H2O = 7,8-dihydroneopterin 3'-triphosphate + formate + H(+)</text>
        <dbReference type="Rhea" id="RHEA:17473"/>
        <dbReference type="ChEBI" id="CHEBI:15377"/>
        <dbReference type="ChEBI" id="CHEBI:15378"/>
        <dbReference type="ChEBI" id="CHEBI:15740"/>
        <dbReference type="ChEBI" id="CHEBI:37565"/>
        <dbReference type="ChEBI" id="CHEBI:58462"/>
        <dbReference type="EC" id="3.5.4.16"/>
    </reaction>
</comment>
<keyword evidence="4 6" id="KW-0554">One-carbon metabolism</keyword>
<dbReference type="GO" id="GO:0008270">
    <property type="term" value="F:zinc ion binding"/>
    <property type="evidence" value="ECO:0007669"/>
    <property type="project" value="UniProtKB-UniRule"/>
</dbReference>
<dbReference type="NCBIfam" id="NF006826">
    <property type="entry name" value="PRK09347.1-3"/>
    <property type="match status" value="1"/>
</dbReference>
<evidence type="ECO:0000259" key="7">
    <source>
        <dbReference type="Pfam" id="PF01227"/>
    </source>
</evidence>
<feature type="binding site" evidence="6">
    <location>
        <position position="79"/>
    </location>
    <ligand>
        <name>Zn(2+)</name>
        <dbReference type="ChEBI" id="CHEBI:29105"/>
    </ligand>
</feature>
<dbReference type="GO" id="GO:0005737">
    <property type="term" value="C:cytoplasm"/>
    <property type="evidence" value="ECO:0007669"/>
    <property type="project" value="TreeGrafter"/>
</dbReference>
<keyword evidence="6" id="KW-0342">GTP-binding</keyword>
<evidence type="ECO:0000256" key="3">
    <source>
        <dbReference type="ARBA" id="ARBA00008085"/>
    </source>
</evidence>
<dbReference type="GO" id="GO:0006730">
    <property type="term" value="P:one-carbon metabolic process"/>
    <property type="evidence" value="ECO:0007669"/>
    <property type="project" value="UniProtKB-UniRule"/>
</dbReference>
<keyword evidence="5 6" id="KW-0378">Hydrolase</keyword>
<evidence type="ECO:0000256" key="6">
    <source>
        <dbReference type="HAMAP-Rule" id="MF_00223"/>
    </source>
</evidence>
<evidence type="ECO:0000256" key="5">
    <source>
        <dbReference type="ARBA" id="ARBA00022801"/>
    </source>
</evidence>
<dbReference type="Gene3D" id="3.30.1130.10">
    <property type="match status" value="1"/>
</dbReference>
<sequence length="194" mass="22268">MITEEQARQDIRELLEYIGEDPSRTGLKDTPDRMLRMFREIFRGYDPAQKPEITTFPNGQDGIVYDNMVVDSGTFYSICEHHCRTFFGEYWFAYLPNPKGRILGLSKIARAVDYCASRLQVQERLVHDVVEMLTEALGDENPPRGMALMMRGRHMCKEGRGVRKPGMMTTTCLTGAFRNNPQVRGEFLSYVGKI</sequence>
<dbReference type="GO" id="GO:0003934">
    <property type="term" value="F:GTP cyclohydrolase I activity"/>
    <property type="evidence" value="ECO:0007669"/>
    <property type="project" value="UniProtKB-UniRule"/>
</dbReference>
<evidence type="ECO:0000256" key="1">
    <source>
        <dbReference type="ARBA" id="ARBA00001052"/>
    </source>
</evidence>
<keyword evidence="6" id="KW-0547">Nucleotide-binding</keyword>
<dbReference type="PANTHER" id="PTHR11109:SF7">
    <property type="entry name" value="GTP CYCLOHYDROLASE 1"/>
    <property type="match status" value="1"/>
</dbReference>
<reference evidence="8" key="1">
    <citation type="submission" date="2020-10" db="EMBL/GenBank/DDBJ databases">
        <authorList>
            <person name="Gilroy R."/>
        </authorList>
    </citation>
    <scope>NUCLEOTIDE SEQUENCE</scope>
    <source>
        <strain evidence="8">ChiHecec2B26-709</strain>
    </source>
</reference>
<dbReference type="Pfam" id="PF01227">
    <property type="entry name" value="GTP_cyclohydroI"/>
    <property type="match status" value="1"/>
</dbReference>
<dbReference type="InterPro" id="IPR043133">
    <property type="entry name" value="GTP-CH-I_C/QueF"/>
</dbReference>